<keyword evidence="2" id="KW-1185">Reference proteome</keyword>
<accession>A0A8X6M7G6</accession>
<dbReference type="EMBL" id="BMAV01024298">
    <property type="protein sequence ID" value="GFS31981.1"/>
    <property type="molecule type" value="Genomic_DNA"/>
</dbReference>
<sequence length="90" mass="10440">MELVISDWLRGKHLNCETGTVWNKIKPLLTEEFGLRENNDLSKYRMSTLFFMNSYCGIKYQERAFKLVLAISAFASIAPQKLLKVLEKPI</sequence>
<proteinExistence type="predicted"/>
<name>A0A8X6M7G6_9ARAC</name>
<reference evidence="1" key="1">
    <citation type="submission" date="2020-08" db="EMBL/GenBank/DDBJ databases">
        <title>Multicomponent nature underlies the extraordinary mechanical properties of spider dragline silk.</title>
        <authorList>
            <person name="Kono N."/>
            <person name="Nakamura H."/>
            <person name="Mori M."/>
            <person name="Yoshida Y."/>
            <person name="Ohtoshi R."/>
            <person name="Malay A.D."/>
            <person name="Moran D.A.P."/>
            <person name="Tomita M."/>
            <person name="Numata K."/>
            <person name="Arakawa K."/>
        </authorList>
    </citation>
    <scope>NUCLEOTIDE SEQUENCE</scope>
</reference>
<evidence type="ECO:0000313" key="1">
    <source>
        <dbReference type="EMBL" id="GFS31981.1"/>
    </source>
</evidence>
<gene>
    <name evidence="1" type="ORF">TNIN_276171</name>
</gene>
<protein>
    <submittedName>
        <fullName evidence="1">Uncharacterized protein</fullName>
    </submittedName>
</protein>
<dbReference type="AlphaFoldDB" id="A0A8X6M7G6"/>
<dbReference type="Proteomes" id="UP000886998">
    <property type="component" value="Unassembled WGS sequence"/>
</dbReference>
<comment type="caution">
    <text evidence="1">The sequence shown here is derived from an EMBL/GenBank/DDBJ whole genome shotgun (WGS) entry which is preliminary data.</text>
</comment>
<organism evidence="1 2">
    <name type="scientific">Trichonephila inaurata madagascariensis</name>
    <dbReference type="NCBI Taxonomy" id="2747483"/>
    <lineage>
        <taxon>Eukaryota</taxon>
        <taxon>Metazoa</taxon>
        <taxon>Ecdysozoa</taxon>
        <taxon>Arthropoda</taxon>
        <taxon>Chelicerata</taxon>
        <taxon>Arachnida</taxon>
        <taxon>Araneae</taxon>
        <taxon>Araneomorphae</taxon>
        <taxon>Entelegynae</taxon>
        <taxon>Araneoidea</taxon>
        <taxon>Nephilidae</taxon>
        <taxon>Trichonephila</taxon>
        <taxon>Trichonephila inaurata</taxon>
    </lineage>
</organism>
<evidence type="ECO:0000313" key="2">
    <source>
        <dbReference type="Proteomes" id="UP000886998"/>
    </source>
</evidence>